<dbReference type="PANTHER" id="PTHR15394:SF3">
    <property type="entry name" value="SERINE HYDROLASE RBBP9"/>
    <property type="match status" value="1"/>
</dbReference>
<dbReference type="EMBL" id="CAJNOJ010000184">
    <property type="protein sequence ID" value="CAF1258087.1"/>
    <property type="molecule type" value="Genomic_DNA"/>
</dbReference>
<protein>
    <submittedName>
        <fullName evidence="1">Uncharacterized protein</fullName>
    </submittedName>
</protein>
<accession>A0A815AKU9</accession>
<dbReference type="PANTHER" id="PTHR15394">
    <property type="entry name" value="SERINE HYDROLASE RBBP9"/>
    <property type="match status" value="1"/>
</dbReference>
<comment type="caution">
    <text evidence="1">The sequence shown here is derived from an EMBL/GenBank/DDBJ whole genome shotgun (WGS) entry which is preliminary data.</text>
</comment>
<dbReference type="GO" id="GO:0016787">
    <property type="term" value="F:hydrolase activity"/>
    <property type="evidence" value="ECO:0007669"/>
    <property type="project" value="InterPro"/>
</dbReference>
<name>A0A815AKU9_ADIRI</name>
<evidence type="ECO:0000313" key="1">
    <source>
        <dbReference type="EMBL" id="CAF1258087.1"/>
    </source>
</evidence>
<sequence>MADSNENQRILIIPGMGCTPVRECNWYAWLENELNSLGRFTVILEDMPDPHGARESQWLPFIRNTLKFDDKTILIGHSSGCEAIMRLIEHDKVRGIILVAACHTDLGDEGEKASEYYNRPWDWETMRANAEWIVQLHSPSDKLIPVAEGRFVAEKLKSEYMELKNRGHFMGAQLPEVLKKDEHGFNIVSMLIHSN</sequence>
<gene>
    <name evidence="1" type="ORF">EDS130_LOCUS28360</name>
</gene>
<dbReference type="InterPro" id="IPR029058">
    <property type="entry name" value="AB_hydrolase_fold"/>
</dbReference>
<dbReference type="SUPFAM" id="SSF53474">
    <property type="entry name" value="alpha/beta-Hydrolases"/>
    <property type="match status" value="1"/>
</dbReference>
<dbReference type="OrthoDB" id="2369073at2759"/>
<dbReference type="Pfam" id="PF06821">
    <property type="entry name" value="Ser_hydrolase"/>
    <property type="match status" value="1"/>
</dbReference>
<dbReference type="Gene3D" id="3.40.50.1820">
    <property type="entry name" value="alpha/beta hydrolase"/>
    <property type="match status" value="1"/>
</dbReference>
<dbReference type="AlphaFoldDB" id="A0A815AKU9"/>
<evidence type="ECO:0000313" key="2">
    <source>
        <dbReference type="Proteomes" id="UP000663852"/>
    </source>
</evidence>
<organism evidence="1 2">
    <name type="scientific">Adineta ricciae</name>
    <name type="common">Rotifer</name>
    <dbReference type="NCBI Taxonomy" id="249248"/>
    <lineage>
        <taxon>Eukaryota</taxon>
        <taxon>Metazoa</taxon>
        <taxon>Spiralia</taxon>
        <taxon>Gnathifera</taxon>
        <taxon>Rotifera</taxon>
        <taxon>Eurotatoria</taxon>
        <taxon>Bdelloidea</taxon>
        <taxon>Adinetida</taxon>
        <taxon>Adinetidae</taxon>
        <taxon>Adineta</taxon>
    </lineage>
</organism>
<dbReference type="InterPro" id="IPR010662">
    <property type="entry name" value="RBBP9/YdeN"/>
</dbReference>
<dbReference type="Proteomes" id="UP000663852">
    <property type="component" value="Unassembled WGS sequence"/>
</dbReference>
<reference evidence="1" key="1">
    <citation type="submission" date="2021-02" db="EMBL/GenBank/DDBJ databases">
        <authorList>
            <person name="Nowell W R."/>
        </authorList>
    </citation>
    <scope>NUCLEOTIDE SEQUENCE</scope>
</reference>
<proteinExistence type="predicted"/>